<feature type="compositionally biased region" description="Basic and acidic residues" evidence="1">
    <location>
        <begin position="135"/>
        <end position="144"/>
    </location>
</feature>
<dbReference type="KEGG" id="cvn:111128177"/>
<dbReference type="GeneID" id="111128177"/>
<dbReference type="OrthoDB" id="6150748at2759"/>
<feature type="compositionally biased region" description="Polar residues" evidence="1">
    <location>
        <begin position="228"/>
        <end position="249"/>
    </location>
</feature>
<evidence type="ECO:0000313" key="3">
    <source>
        <dbReference type="RefSeq" id="XP_022329360.1"/>
    </source>
</evidence>
<keyword evidence="2" id="KW-1185">Reference proteome</keyword>
<evidence type="ECO:0000256" key="1">
    <source>
        <dbReference type="SAM" id="MobiDB-lite"/>
    </source>
</evidence>
<evidence type="ECO:0000313" key="4">
    <source>
        <dbReference type="RefSeq" id="XP_022329361.1"/>
    </source>
</evidence>
<dbReference type="RefSeq" id="XP_022329360.1">
    <property type="nucleotide sequence ID" value="XM_022473652.1"/>
</dbReference>
<feature type="compositionally biased region" description="Basic and acidic residues" evidence="1">
    <location>
        <begin position="198"/>
        <end position="207"/>
    </location>
</feature>
<organism evidence="2 4">
    <name type="scientific">Crassostrea virginica</name>
    <name type="common">Eastern oyster</name>
    <dbReference type="NCBI Taxonomy" id="6565"/>
    <lineage>
        <taxon>Eukaryota</taxon>
        <taxon>Metazoa</taxon>
        <taxon>Spiralia</taxon>
        <taxon>Lophotrochozoa</taxon>
        <taxon>Mollusca</taxon>
        <taxon>Bivalvia</taxon>
        <taxon>Autobranchia</taxon>
        <taxon>Pteriomorphia</taxon>
        <taxon>Ostreida</taxon>
        <taxon>Ostreoidea</taxon>
        <taxon>Ostreidae</taxon>
        <taxon>Crassostrea</taxon>
    </lineage>
</organism>
<feature type="compositionally biased region" description="Basic residues" evidence="1">
    <location>
        <begin position="145"/>
        <end position="156"/>
    </location>
</feature>
<feature type="region of interest" description="Disordered" evidence="1">
    <location>
        <begin position="227"/>
        <end position="249"/>
    </location>
</feature>
<feature type="region of interest" description="Disordered" evidence="1">
    <location>
        <begin position="119"/>
        <end position="156"/>
    </location>
</feature>
<dbReference type="RefSeq" id="XP_022329361.1">
    <property type="nucleotide sequence ID" value="XM_022473653.1"/>
</dbReference>
<gene>
    <name evidence="3 4" type="primary">LOC111128177</name>
</gene>
<accession>A0A8B8DQV7</accession>
<evidence type="ECO:0000313" key="2">
    <source>
        <dbReference type="Proteomes" id="UP000694844"/>
    </source>
</evidence>
<sequence length="403" mass="46075">MDTHHGCTAEDGPDEDMVRNKQWCICNNCMHRAEKAVNSSFTRIPEASDQVAQRPFGRLTEDLTRKRNQVAEGVYKQRCRSYKKDLDSANNQIKATTVDSIIDRYSLLKEAESIENEKQCQRSLNAKQIPTTSLRKSEEYETGKQKKSANTKTTRKPVLKRSATFVLGDLPIRSNTEVPETKSKGNPKFSISRSRTSLFDDKEEKKQDVKITSFPGLHLLSVVRLSGSAPQSKDQSKENNIGGSNRDAVSNPITQWLTKQRQREAMEVSKSASEVEAEYFHRRIDRLFSPTKMEENGEKQLDPRPQSCVPVAPNTASLRTRHFLQNTVSKYRWVLIPGDSNLDQSEKQLTKQREREKVKVRQSELASIQADLRRKETSIRRLLRRSTSIREEMSHVTTGRPPV</sequence>
<reference evidence="3 4" key="1">
    <citation type="submission" date="2025-04" db="UniProtKB">
        <authorList>
            <consortium name="RefSeq"/>
        </authorList>
    </citation>
    <scope>IDENTIFICATION</scope>
    <source>
        <tissue evidence="3 4">Whole sample</tissue>
    </source>
</reference>
<protein>
    <submittedName>
        <fullName evidence="3 4">Uncharacterized protein LOC111128177</fullName>
    </submittedName>
</protein>
<name>A0A8B8DQV7_CRAVI</name>
<dbReference type="AlphaFoldDB" id="A0A8B8DQV7"/>
<feature type="compositionally biased region" description="Polar residues" evidence="1">
    <location>
        <begin position="121"/>
        <end position="134"/>
    </location>
</feature>
<feature type="region of interest" description="Disordered" evidence="1">
    <location>
        <begin position="175"/>
        <end position="207"/>
    </location>
</feature>
<proteinExistence type="predicted"/>
<dbReference type="Proteomes" id="UP000694844">
    <property type="component" value="Chromosome 4"/>
</dbReference>